<sequence length="185" mass="20205">MSLAYPLAISADAALKAGGDAARTRYEAESLAGDTPILSLETEWLKPDAADVQSLIKEAESGEAKGFIQIYEDADGKPVLAVTYWKLKHERTGEVAASASKPSEPEPESPPPPPKPKKQATEIDHTDDLYFRHARSKRARKSKPADPRQMDLFVSPDQRGYEHKDPNNPNTMLTDEEGDGTTFGG</sequence>
<evidence type="ECO:0000313" key="2">
    <source>
        <dbReference type="EMBL" id="RIJ31954.1"/>
    </source>
</evidence>
<dbReference type="AlphaFoldDB" id="A0A399RNW5"/>
<evidence type="ECO:0000313" key="3">
    <source>
        <dbReference type="Proteomes" id="UP000265845"/>
    </source>
</evidence>
<keyword evidence="3" id="KW-1185">Reference proteome</keyword>
<reference evidence="2 3" key="1">
    <citation type="submission" date="2018-08" db="EMBL/GenBank/DDBJ databases">
        <title>Henriciella mobilis sp. nov., isolated from seawater.</title>
        <authorList>
            <person name="Cheng H."/>
            <person name="Wu Y.-H."/>
            <person name="Xu X.-W."/>
            <person name="Guo L.-L."/>
        </authorList>
    </citation>
    <scope>NUCLEOTIDE SEQUENCE [LARGE SCALE GENOMIC DNA]</scope>
    <source>
        <strain evidence="2 3">CCUG67844</strain>
    </source>
</reference>
<accession>A0A399RNW5</accession>
<protein>
    <submittedName>
        <fullName evidence="2">Uncharacterized protein</fullName>
    </submittedName>
</protein>
<organism evidence="2 3">
    <name type="scientific">Henriciella algicola</name>
    <dbReference type="NCBI Taxonomy" id="1608422"/>
    <lineage>
        <taxon>Bacteria</taxon>
        <taxon>Pseudomonadati</taxon>
        <taxon>Pseudomonadota</taxon>
        <taxon>Alphaproteobacteria</taxon>
        <taxon>Hyphomonadales</taxon>
        <taxon>Hyphomonadaceae</taxon>
        <taxon>Henriciella</taxon>
    </lineage>
</organism>
<dbReference type="OrthoDB" id="7619681at2"/>
<comment type="caution">
    <text evidence="2">The sequence shown here is derived from an EMBL/GenBank/DDBJ whole genome shotgun (WGS) entry which is preliminary data.</text>
</comment>
<gene>
    <name evidence="2" type="ORF">D1222_06880</name>
</gene>
<proteinExistence type="predicted"/>
<evidence type="ECO:0000256" key="1">
    <source>
        <dbReference type="SAM" id="MobiDB-lite"/>
    </source>
</evidence>
<dbReference type="Proteomes" id="UP000265845">
    <property type="component" value="Unassembled WGS sequence"/>
</dbReference>
<feature type="compositionally biased region" description="Basic residues" evidence="1">
    <location>
        <begin position="132"/>
        <end position="142"/>
    </location>
</feature>
<dbReference type="EMBL" id="QWGA01000003">
    <property type="protein sequence ID" value="RIJ31954.1"/>
    <property type="molecule type" value="Genomic_DNA"/>
</dbReference>
<feature type="compositionally biased region" description="Basic and acidic residues" evidence="1">
    <location>
        <begin position="119"/>
        <end position="131"/>
    </location>
</feature>
<dbReference type="RefSeq" id="WP_119453443.1">
    <property type="nucleotide sequence ID" value="NZ_QWGA01000003.1"/>
</dbReference>
<name>A0A399RNW5_9PROT</name>
<feature type="region of interest" description="Disordered" evidence="1">
    <location>
        <begin position="91"/>
        <end position="185"/>
    </location>
</feature>